<proteinExistence type="predicted"/>
<dbReference type="Proteomes" id="UP000824133">
    <property type="component" value="Unassembled WGS sequence"/>
</dbReference>
<evidence type="ECO:0000256" key="3">
    <source>
        <dbReference type="ARBA" id="ARBA00022490"/>
    </source>
</evidence>
<keyword evidence="6" id="KW-0598">Phosphotransferase system</keyword>
<protein>
    <recommendedName>
        <fullName evidence="9">Ascorbate-specific PTS system EIIA component</fullName>
    </recommendedName>
    <alternativeName>
        <fullName evidence="10">Ascorbate-specific phosphotransferase enzyme IIA component</fullName>
    </alternativeName>
</protein>
<dbReference type="GO" id="GO:0009401">
    <property type="term" value="P:phosphoenolpyruvate-dependent sugar phosphotransferase system"/>
    <property type="evidence" value="ECO:0007669"/>
    <property type="project" value="UniProtKB-KW"/>
</dbReference>
<evidence type="ECO:0000256" key="9">
    <source>
        <dbReference type="ARBA" id="ARBA00041175"/>
    </source>
</evidence>
<evidence type="ECO:0000256" key="10">
    <source>
        <dbReference type="ARBA" id="ARBA00042072"/>
    </source>
</evidence>
<evidence type="ECO:0000256" key="7">
    <source>
        <dbReference type="ARBA" id="ARBA00022777"/>
    </source>
</evidence>
<reference evidence="12" key="1">
    <citation type="journal article" date="2021" name="PeerJ">
        <title>Extensive microbial diversity within the chicken gut microbiome revealed by metagenomics and culture.</title>
        <authorList>
            <person name="Gilroy R."/>
            <person name="Ravi A."/>
            <person name="Getino M."/>
            <person name="Pursley I."/>
            <person name="Horton D.L."/>
            <person name="Alikhan N.F."/>
            <person name="Baker D."/>
            <person name="Gharbi K."/>
            <person name="Hall N."/>
            <person name="Watson M."/>
            <person name="Adriaenssens E.M."/>
            <person name="Foster-Nyarko E."/>
            <person name="Jarju S."/>
            <person name="Secka A."/>
            <person name="Antonio M."/>
            <person name="Oren A."/>
            <person name="Chaudhuri R.R."/>
            <person name="La Ragione R."/>
            <person name="Hildebrand F."/>
            <person name="Pallen M.J."/>
        </authorList>
    </citation>
    <scope>NUCLEOTIDE SEQUENCE</scope>
    <source>
        <strain evidence="12">ChiHjej10B9-743</strain>
    </source>
</reference>
<dbReference type="EMBL" id="DXCP01000049">
    <property type="protein sequence ID" value="HIY80151.1"/>
    <property type="molecule type" value="Genomic_DNA"/>
</dbReference>
<dbReference type="GO" id="GO:0005737">
    <property type="term" value="C:cytoplasm"/>
    <property type="evidence" value="ECO:0007669"/>
    <property type="project" value="UniProtKB-SubCell"/>
</dbReference>
<dbReference type="InterPro" id="IPR002178">
    <property type="entry name" value="PTS_EIIA_type-2_dom"/>
</dbReference>
<dbReference type="InterPro" id="IPR051351">
    <property type="entry name" value="Ascorbate-PTS_EIIA_comp"/>
</dbReference>
<evidence type="ECO:0000313" key="13">
    <source>
        <dbReference type="Proteomes" id="UP000824133"/>
    </source>
</evidence>
<comment type="subcellular location">
    <subcellularLocation>
        <location evidence="1">Cytoplasm</location>
    </subcellularLocation>
</comment>
<evidence type="ECO:0000256" key="8">
    <source>
        <dbReference type="ARBA" id="ARBA00037387"/>
    </source>
</evidence>
<dbReference type="Gene3D" id="3.40.930.10">
    <property type="entry name" value="Mannitol-specific EII, Chain A"/>
    <property type="match status" value="1"/>
</dbReference>
<comment type="function">
    <text evidence="8">The phosphoenolpyruvate-dependent sugar phosphotransferase system (sugar PTS), a major carbohydrate active transport system, catalyzes the phosphorylation of incoming sugar substrates concomitantly with their translocation across the cell membrane. The enzyme II UlaABC PTS system is involved in ascorbate transport.</text>
</comment>
<keyword evidence="5" id="KW-0808">Transferase</keyword>
<evidence type="ECO:0000256" key="2">
    <source>
        <dbReference type="ARBA" id="ARBA00022448"/>
    </source>
</evidence>
<dbReference type="Pfam" id="PF00359">
    <property type="entry name" value="PTS_EIIA_2"/>
    <property type="match status" value="1"/>
</dbReference>
<keyword evidence="12" id="KW-0762">Sugar transport</keyword>
<dbReference type="SUPFAM" id="SSF55804">
    <property type="entry name" value="Phoshotransferase/anion transport protein"/>
    <property type="match status" value="1"/>
</dbReference>
<evidence type="ECO:0000256" key="4">
    <source>
        <dbReference type="ARBA" id="ARBA00022553"/>
    </source>
</evidence>
<keyword evidence="3" id="KW-0963">Cytoplasm</keyword>
<dbReference type="PANTHER" id="PTHR36203">
    <property type="entry name" value="ASCORBATE-SPECIFIC PTS SYSTEM EIIA COMPONENT"/>
    <property type="match status" value="1"/>
</dbReference>
<reference evidence="12" key="2">
    <citation type="submission" date="2021-04" db="EMBL/GenBank/DDBJ databases">
        <authorList>
            <person name="Gilroy R."/>
        </authorList>
    </citation>
    <scope>NUCLEOTIDE SEQUENCE</scope>
    <source>
        <strain evidence="12">ChiHjej10B9-743</strain>
    </source>
</reference>
<feature type="domain" description="PTS EIIA type-2" evidence="11">
    <location>
        <begin position="4"/>
        <end position="147"/>
    </location>
</feature>
<dbReference type="PROSITE" id="PS51094">
    <property type="entry name" value="PTS_EIIA_TYPE_2"/>
    <property type="match status" value="1"/>
</dbReference>
<dbReference type="InterPro" id="IPR016152">
    <property type="entry name" value="PTrfase/Anion_transptr"/>
</dbReference>
<accession>A0A9D1ZAV8</accession>
<name>A0A9D1ZAV8_9ACTN</name>
<dbReference type="AlphaFoldDB" id="A0A9D1ZAV8"/>
<gene>
    <name evidence="12" type="ORF">IAA42_06935</name>
</gene>
<keyword evidence="2" id="KW-0813">Transport</keyword>
<organism evidence="12 13">
    <name type="scientific">Candidatus Olsenella excrementavium</name>
    <dbReference type="NCBI Taxonomy" id="2838709"/>
    <lineage>
        <taxon>Bacteria</taxon>
        <taxon>Bacillati</taxon>
        <taxon>Actinomycetota</taxon>
        <taxon>Coriobacteriia</taxon>
        <taxon>Coriobacteriales</taxon>
        <taxon>Atopobiaceae</taxon>
        <taxon>Olsenella</taxon>
    </lineage>
</organism>
<evidence type="ECO:0000256" key="1">
    <source>
        <dbReference type="ARBA" id="ARBA00004496"/>
    </source>
</evidence>
<dbReference type="GO" id="GO:0016301">
    <property type="term" value="F:kinase activity"/>
    <property type="evidence" value="ECO:0007669"/>
    <property type="project" value="UniProtKB-KW"/>
</dbReference>
<evidence type="ECO:0000313" key="12">
    <source>
        <dbReference type="EMBL" id="HIY80151.1"/>
    </source>
</evidence>
<sequence length="149" mass="15730">MLSDLLDEGLIRLGVEASDWEDAVRKAAQPLIDLEMVTRGYVDDIVRGVNVLGPYIVIAPRVALPHARPESGALRPALGVVTLASPVPFGSAENDPVKFLFPLSATDNDGHLGALQALVEMLSTPGFLARLEKAGSAAEVMTIICEAEG</sequence>
<evidence type="ECO:0000256" key="5">
    <source>
        <dbReference type="ARBA" id="ARBA00022679"/>
    </source>
</evidence>
<keyword evidence="7" id="KW-0418">Kinase</keyword>
<comment type="caution">
    <text evidence="12">The sequence shown here is derived from an EMBL/GenBank/DDBJ whole genome shotgun (WGS) entry which is preliminary data.</text>
</comment>
<keyword evidence="4" id="KW-0597">Phosphoprotein</keyword>
<evidence type="ECO:0000256" key="6">
    <source>
        <dbReference type="ARBA" id="ARBA00022683"/>
    </source>
</evidence>
<dbReference type="CDD" id="cd00211">
    <property type="entry name" value="PTS_IIA_fru"/>
    <property type="match status" value="1"/>
</dbReference>
<evidence type="ECO:0000259" key="11">
    <source>
        <dbReference type="PROSITE" id="PS51094"/>
    </source>
</evidence>
<dbReference type="PANTHER" id="PTHR36203:SF1">
    <property type="entry name" value="ASCORBATE-SPECIFIC PTS SYSTEM EIIA COMPONENT"/>
    <property type="match status" value="1"/>
</dbReference>